<dbReference type="GO" id="GO:0071539">
    <property type="term" value="P:protein localization to centrosome"/>
    <property type="evidence" value="ECO:0007669"/>
    <property type="project" value="InterPro"/>
</dbReference>
<dbReference type="GO" id="GO:0034454">
    <property type="term" value="P:microtubule anchoring at centrosome"/>
    <property type="evidence" value="ECO:0007669"/>
    <property type="project" value="InterPro"/>
</dbReference>
<dbReference type="InterPro" id="IPR031446">
    <property type="entry name" value="PCM1_C"/>
</dbReference>
<dbReference type="AlphaFoldDB" id="A0A6F9DNZ9"/>
<gene>
    <name evidence="2" type="primary">Pcm1</name>
</gene>
<protein>
    <submittedName>
        <fullName evidence="2">Pericentriolar material 1 protein</fullName>
    </submittedName>
</protein>
<dbReference type="GO" id="GO:1905515">
    <property type="term" value="P:non-motile cilium assembly"/>
    <property type="evidence" value="ECO:0007669"/>
    <property type="project" value="TreeGrafter"/>
</dbReference>
<organism evidence="2">
    <name type="scientific">Phallusia mammillata</name>
    <dbReference type="NCBI Taxonomy" id="59560"/>
    <lineage>
        <taxon>Eukaryota</taxon>
        <taxon>Metazoa</taxon>
        <taxon>Chordata</taxon>
        <taxon>Tunicata</taxon>
        <taxon>Ascidiacea</taxon>
        <taxon>Phlebobranchia</taxon>
        <taxon>Ascidiidae</taxon>
        <taxon>Phallusia</taxon>
    </lineage>
</organism>
<proteinExistence type="evidence at transcript level"/>
<evidence type="ECO:0000313" key="2">
    <source>
        <dbReference type="EMBL" id="CAB3264706.1"/>
    </source>
</evidence>
<accession>A0A6F9DNZ9</accession>
<dbReference type="EMBL" id="LR788844">
    <property type="protein sequence ID" value="CAB3264706.1"/>
    <property type="molecule type" value="mRNA"/>
</dbReference>
<evidence type="ECO:0000259" key="1">
    <source>
        <dbReference type="Pfam" id="PF15717"/>
    </source>
</evidence>
<sequence>MDSTGIMANISFNVTNLNELVEAAAKILHPLNALFANGSFCSSPDQLYYVSEEFEDLGKIFSSCMFYCKNFLQKKSNNETAATEVQHRLPEVSVIETSSDSARSYDSFIVERHEAGAKHVKEKKNDNTYTDQLRKYVLENEQELISLRKRKAALEKTLIGQLYTNEDITSKPAKEPTWNRHKNTFPTTFQTNETSQGHYLDEIYSEAALFISQNETRPRFVIDIFKILQGLDDTIHCENCLQQISNLFVDHFHPFTSKHHCLHEDGTFSSGQIVSDQSLDSINFEMPHLELVGKSIHATCCQCISQVLGWMSNDENISAFSDCKIRMVCLNLLMDAVQNCQDVMIQGIKYIPTQSFLAKFEISLHENLTRVWKKHVKELLSLISETVLSEFSTTFHEKLADDGTTDSDCDQGEIVPDENVSLSDHEIPDFKQNQAKDVTNHLEDECQQQEAVIIDLSASETKPLTSYGSGEDEDDGSGEEYHVSEVDIATSMQHNTC</sequence>
<name>A0A6F9DNZ9_9ASCI</name>
<dbReference type="Pfam" id="PF15717">
    <property type="entry name" value="PCM1_C"/>
    <property type="match status" value="1"/>
</dbReference>
<dbReference type="GO" id="GO:0036064">
    <property type="term" value="C:ciliary basal body"/>
    <property type="evidence" value="ECO:0007669"/>
    <property type="project" value="TreeGrafter"/>
</dbReference>
<reference evidence="2" key="1">
    <citation type="submission" date="2020-04" db="EMBL/GenBank/DDBJ databases">
        <authorList>
            <person name="Neveu A P."/>
        </authorList>
    </citation>
    <scope>NUCLEOTIDE SEQUENCE</scope>
    <source>
        <tissue evidence="2">Whole embryo</tissue>
    </source>
</reference>
<feature type="domain" description="Pericentriolar material 1 protein C-terminal" evidence="1">
    <location>
        <begin position="402"/>
        <end position="495"/>
    </location>
</feature>
<dbReference type="GO" id="GO:0034451">
    <property type="term" value="C:centriolar satellite"/>
    <property type="evidence" value="ECO:0007669"/>
    <property type="project" value="TreeGrafter"/>
</dbReference>
<dbReference type="PANTHER" id="PTHR14164">
    <property type="entry name" value="PERICENTRIOLAR MATERIAL 1-RELATED"/>
    <property type="match status" value="1"/>
</dbReference>
<dbReference type="PANTHER" id="PTHR14164:SF12">
    <property type="entry name" value="PERICENTRIOLAR MATERIAL 1 PROTEIN"/>
    <property type="match status" value="1"/>
</dbReference>
<dbReference type="InterPro" id="IPR024138">
    <property type="entry name" value="Pericentriolar_Pcm1"/>
</dbReference>